<dbReference type="Gene3D" id="1.10.340.70">
    <property type="match status" value="1"/>
</dbReference>
<evidence type="ECO:0000259" key="3">
    <source>
        <dbReference type="PROSITE" id="PS50994"/>
    </source>
</evidence>
<comment type="caution">
    <text evidence="4">The sequence shown here is derived from an EMBL/GenBank/DDBJ whole genome shotgun (WGS) entry which is preliminary data.</text>
</comment>
<dbReference type="EC" id="2.7.7.49" evidence="1"/>
<dbReference type="SUPFAM" id="SSF53098">
    <property type="entry name" value="Ribonuclease H-like"/>
    <property type="match status" value="1"/>
</dbReference>
<feature type="domain" description="Integrase catalytic" evidence="3">
    <location>
        <begin position="163"/>
        <end position="316"/>
    </location>
</feature>
<dbReference type="PROSITE" id="PS50994">
    <property type="entry name" value="INTEGRASE"/>
    <property type="match status" value="1"/>
</dbReference>
<gene>
    <name evidence="4" type="ORF">ABMA27_005718</name>
</gene>
<dbReference type="InterPro" id="IPR012337">
    <property type="entry name" value="RNaseH-like_sf"/>
</dbReference>
<dbReference type="InterPro" id="IPR041588">
    <property type="entry name" value="Integrase_H2C2"/>
</dbReference>
<evidence type="ECO:0000256" key="1">
    <source>
        <dbReference type="ARBA" id="ARBA00012493"/>
    </source>
</evidence>
<keyword evidence="5" id="KW-1185">Reference proteome</keyword>
<dbReference type="InterPro" id="IPR050951">
    <property type="entry name" value="Retrovirus_Pol_polyprotein"/>
</dbReference>
<protein>
    <recommendedName>
        <fullName evidence="1">RNA-directed DNA polymerase</fullName>
        <ecNumber evidence="1">2.7.7.49</ecNumber>
    </recommendedName>
</protein>
<evidence type="ECO:0000256" key="2">
    <source>
        <dbReference type="SAM" id="MobiDB-lite"/>
    </source>
</evidence>
<evidence type="ECO:0000313" key="5">
    <source>
        <dbReference type="Proteomes" id="UP001549920"/>
    </source>
</evidence>
<dbReference type="Pfam" id="PF00665">
    <property type="entry name" value="rve"/>
    <property type="match status" value="1"/>
</dbReference>
<dbReference type="InterPro" id="IPR036397">
    <property type="entry name" value="RNaseH_sf"/>
</dbReference>
<evidence type="ECO:0000313" key="4">
    <source>
        <dbReference type="EMBL" id="KAL0870789.1"/>
    </source>
</evidence>
<feature type="region of interest" description="Disordered" evidence="2">
    <location>
        <begin position="1"/>
        <end position="21"/>
    </location>
</feature>
<sequence length="316" mass="35762">MCHVDFFSRNPLPSKPKSSEPHIEIETKRIDVAELSTNWLQAEQQRDAEITKIIDDLKTGQIDDQVAKTYVLRSDILYRKIQRNGRSKCLPYLPRALRWSVVNNFHDSLIHLGVDKTREKLFDFYWFPGMAQYVKKFVENCVTCKVAKSHSGKVQAELHPIPKVTTPWHTVHIDATGKLSGKNDSKEYAFVLIDAFTKYVLLFHTTNIDSKSSIRAVTQSVALFGAPTRIIADQGRCFASKEFRDFCNGKNIKLHLIATGSSRANGQVERIMSVLKAMLTAVETSGDKSWQDSLGEVQLAINCTVNRVTKASRLNF</sequence>
<accession>A0ABR3HK50</accession>
<dbReference type="PANTHER" id="PTHR37984">
    <property type="entry name" value="PROTEIN CBG26694"/>
    <property type="match status" value="1"/>
</dbReference>
<dbReference type="Gene3D" id="3.30.420.10">
    <property type="entry name" value="Ribonuclease H-like superfamily/Ribonuclease H"/>
    <property type="match status" value="1"/>
</dbReference>
<reference evidence="4 5" key="1">
    <citation type="submission" date="2024-06" db="EMBL/GenBank/DDBJ databases">
        <title>A chromosome-level genome assembly of beet webworm, Loxostege sticticalis.</title>
        <authorList>
            <person name="Zhang Y."/>
        </authorList>
    </citation>
    <scope>NUCLEOTIDE SEQUENCE [LARGE SCALE GENOMIC DNA]</scope>
    <source>
        <strain evidence="4">AQ026</strain>
        <tissue evidence="4">Whole body</tissue>
    </source>
</reference>
<dbReference type="InterPro" id="IPR001584">
    <property type="entry name" value="Integrase_cat-core"/>
</dbReference>
<dbReference type="EMBL" id="JBEUOH010000018">
    <property type="protein sequence ID" value="KAL0870789.1"/>
    <property type="molecule type" value="Genomic_DNA"/>
</dbReference>
<dbReference type="PANTHER" id="PTHR37984:SF5">
    <property type="entry name" value="PROTEIN NYNRIN-LIKE"/>
    <property type="match status" value="1"/>
</dbReference>
<proteinExistence type="predicted"/>
<name>A0ABR3HK50_LOXSC</name>
<organism evidence="4 5">
    <name type="scientific">Loxostege sticticalis</name>
    <name type="common">Beet webworm moth</name>
    <dbReference type="NCBI Taxonomy" id="481309"/>
    <lineage>
        <taxon>Eukaryota</taxon>
        <taxon>Metazoa</taxon>
        <taxon>Ecdysozoa</taxon>
        <taxon>Arthropoda</taxon>
        <taxon>Hexapoda</taxon>
        <taxon>Insecta</taxon>
        <taxon>Pterygota</taxon>
        <taxon>Neoptera</taxon>
        <taxon>Endopterygota</taxon>
        <taxon>Lepidoptera</taxon>
        <taxon>Glossata</taxon>
        <taxon>Ditrysia</taxon>
        <taxon>Pyraloidea</taxon>
        <taxon>Crambidae</taxon>
        <taxon>Pyraustinae</taxon>
        <taxon>Loxostege</taxon>
    </lineage>
</organism>
<dbReference type="Pfam" id="PF17921">
    <property type="entry name" value="Integrase_H2C2"/>
    <property type="match status" value="1"/>
</dbReference>
<dbReference type="Proteomes" id="UP001549920">
    <property type="component" value="Unassembled WGS sequence"/>
</dbReference>